<dbReference type="Pfam" id="PF00004">
    <property type="entry name" value="AAA"/>
    <property type="match status" value="1"/>
</dbReference>
<dbReference type="InterPro" id="IPR003593">
    <property type="entry name" value="AAA+_ATPase"/>
</dbReference>
<dbReference type="Proteomes" id="UP000249341">
    <property type="component" value="Unassembled WGS sequence"/>
</dbReference>
<dbReference type="PANTHER" id="PTHR42960:SF1">
    <property type="entry name" value="YCF46 PROTEIN"/>
    <property type="match status" value="1"/>
</dbReference>
<dbReference type="AlphaFoldDB" id="A0A327ZA06"/>
<evidence type="ECO:0000313" key="6">
    <source>
        <dbReference type="EMBL" id="RAK28361.1"/>
    </source>
</evidence>
<dbReference type="CDD" id="cd19507">
    <property type="entry name" value="RecA-like_Ycf46-like"/>
    <property type="match status" value="1"/>
</dbReference>
<gene>
    <name evidence="6" type="ORF">B0I29_120129</name>
</gene>
<comment type="caution">
    <text evidence="6">The sequence shown here is derived from an EMBL/GenBank/DDBJ whole genome shotgun (WGS) entry which is preliminary data.</text>
</comment>
<dbReference type="Gene3D" id="3.40.50.300">
    <property type="entry name" value="P-loop containing nucleotide triphosphate hydrolases"/>
    <property type="match status" value="1"/>
</dbReference>
<dbReference type="EMBL" id="QLMJ01000020">
    <property type="protein sequence ID" value="RAK28361.1"/>
    <property type="molecule type" value="Genomic_DNA"/>
</dbReference>
<feature type="domain" description="AAA+ ATPase" evidence="5">
    <location>
        <begin position="276"/>
        <end position="412"/>
    </location>
</feature>
<dbReference type="InterPro" id="IPR027417">
    <property type="entry name" value="P-loop_NTPase"/>
</dbReference>
<keyword evidence="2" id="KW-0067">ATP-binding</keyword>
<dbReference type="PANTHER" id="PTHR42960">
    <property type="entry name" value="YCF46 PROTEIN"/>
    <property type="match status" value="1"/>
</dbReference>
<evidence type="ECO:0000256" key="2">
    <source>
        <dbReference type="ARBA" id="ARBA00022840"/>
    </source>
</evidence>
<dbReference type="RefSeq" id="WP_111653435.1">
    <property type="nucleotide sequence ID" value="NZ_JACHWI010000002.1"/>
</dbReference>
<keyword evidence="1" id="KW-0547">Nucleotide-binding</keyword>
<proteinExistence type="inferred from homology"/>
<evidence type="ECO:0000256" key="3">
    <source>
        <dbReference type="ARBA" id="ARBA00038088"/>
    </source>
</evidence>
<organism evidence="6 7">
    <name type="scientific">Actinoplanes lutulentus</name>
    <dbReference type="NCBI Taxonomy" id="1287878"/>
    <lineage>
        <taxon>Bacteria</taxon>
        <taxon>Bacillati</taxon>
        <taxon>Actinomycetota</taxon>
        <taxon>Actinomycetes</taxon>
        <taxon>Micromonosporales</taxon>
        <taxon>Micromonosporaceae</taxon>
        <taxon>Actinoplanes</taxon>
    </lineage>
</organism>
<evidence type="ECO:0000256" key="4">
    <source>
        <dbReference type="ARBA" id="ARBA00040480"/>
    </source>
</evidence>
<evidence type="ECO:0000259" key="5">
    <source>
        <dbReference type="SMART" id="SM00382"/>
    </source>
</evidence>
<comment type="similarity">
    <text evidence="3">Belongs to the AAA ATPase family. Highly divergent.</text>
</comment>
<reference evidence="6 7" key="1">
    <citation type="submission" date="2018-06" db="EMBL/GenBank/DDBJ databases">
        <title>Genomic Encyclopedia of Type Strains, Phase III (KMG-III): the genomes of soil and plant-associated and newly described type strains.</title>
        <authorList>
            <person name="Whitman W."/>
        </authorList>
    </citation>
    <scope>NUCLEOTIDE SEQUENCE [LARGE SCALE GENOMIC DNA]</scope>
    <source>
        <strain evidence="6 7">CGMCC 4.7090</strain>
    </source>
</reference>
<dbReference type="InterPro" id="IPR052381">
    <property type="entry name" value="AAA_domain_protein"/>
</dbReference>
<protein>
    <recommendedName>
        <fullName evidence="4">Uncharacterized AAA domain-containing protein ycf46</fullName>
    </recommendedName>
</protein>
<dbReference type="GO" id="GO:0005524">
    <property type="term" value="F:ATP binding"/>
    <property type="evidence" value="ECO:0007669"/>
    <property type="project" value="UniProtKB-KW"/>
</dbReference>
<name>A0A327ZA06_9ACTN</name>
<accession>A0A327ZA06</accession>
<dbReference type="SMART" id="SM00382">
    <property type="entry name" value="AAA"/>
    <property type="match status" value="1"/>
</dbReference>
<evidence type="ECO:0000313" key="7">
    <source>
        <dbReference type="Proteomes" id="UP000249341"/>
    </source>
</evidence>
<dbReference type="GO" id="GO:0016887">
    <property type="term" value="F:ATP hydrolysis activity"/>
    <property type="evidence" value="ECO:0007669"/>
    <property type="project" value="InterPro"/>
</dbReference>
<dbReference type="SUPFAM" id="SSF52540">
    <property type="entry name" value="P-loop containing nucleoside triphosphate hydrolases"/>
    <property type="match status" value="2"/>
</dbReference>
<dbReference type="Gene3D" id="1.10.8.60">
    <property type="match status" value="1"/>
</dbReference>
<evidence type="ECO:0000256" key="1">
    <source>
        <dbReference type="ARBA" id="ARBA00022741"/>
    </source>
</evidence>
<keyword evidence="7" id="KW-1185">Reference proteome</keyword>
<dbReference type="InterPro" id="IPR003959">
    <property type="entry name" value="ATPase_AAA_core"/>
</dbReference>
<dbReference type="OrthoDB" id="9809379at2"/>
<sequence length="554" mass="60581">MAESFRDVLGQLFKARFPLLYIESFEEQRVIAEVTAVASDSAQVRTPRRIVTWSRTEGLRPAEGADKSATTEAARALDVIVRRDEPTVYIFRDLHADLGDGHRPPNSDVVRKLRDVAAAFRVGSVARVLILVSPVLRIPRELEKDLTLVDFPLPGERDVRALLDRMIEANAGSGRIRIDVDDLGKEKLAKAACGLTVSEAENAFARAMVNDGVLNDDDLDVILEEKRQTIRKSGLLEFVHVDTNLSFVGGLENLKRWLDRRKNSWLAEAAAYGLPAPKGVLITGIPGCGKSLTAKAVAAAWGLPLLRMDIGRMFAGIVGSSEENMRAGIRIAEATAPCVLWIDEIEKGFAGAVSGGGDSGTSARVFGSFLTWMQEKTQPVFVIATANNIDRLPPEFLRKGRFDEIFFVDLPTLLERVPIWRMQLQRRAAHLVSDEEFVTRLGQLSEGYSGAEIEQAVIGALFDAYAERRALQPEDLFRALTTMVPLSVTQSEQITAIREWADVRAVAATAPEDRAGYTATGDGFLPGTPIDTSNWPAGTDPSIAAARGGRTVDF</sequence>